<sequence>MLPLEQHLSPPHHTVPQMCASALATDPDAEVIHAFDRRWTYAEVDAEAHRLARALAGTGVAAGDRVALFVQNDPIFVTGLLATWKLGAIGVPINPMNTGRELAFQLEDSAAVALIALPGLWTQVAQQVVADGIGDVRLVILAPHTAWRQTGEQFETSAVPVPPELLGRVGSAEVVSADALPHGSDYRPAAVCADDVALLTYTSGTTGRPKGAMNTHGNLTFNAETYVQMSALQPGEPILAIAPLFHITGMVGHVLLGLRVGAPIVLSHRFHPQVMLESMRHSRSVFTIGAITALMALADCPAATAADFASLRTIYSGGAPIAPALADRLEGIFGTYVHNVYGMSETSSPTHLVPRGQRAPVDPVSGALSVGRPVYDTQVRIADEQRADVQAGTYGEILVRGPQITPGYWNRPDAIAESFADGWLRTGDIGFVDADGWYYLVDRKKDMINASGYKVWPREVEDVLYTHPAVAEAAVVGAADAYRGETVIAFVTLHEGRTVTPGELIDFCKADLAAYKYPRSIEILDEMPKTATGKILRRKLRGT</sequence>
<dbReference type="InterPro" id="IPR000873">
    <property type="entry name" value="AMP-dep_synth/lig_dom"/>
</dbReference>
<evidence type="ECO:0000259" key="3">
    <source>
        <dbReference type="Pfam" id="PF00501"/>
    </source>
</evidence>
<accession>A0A849AN96</accession>
<evidence type="ECO:0000256" key="2">
    <source>
        <dbReference type="ARBA" id="ARBA00022598"/>
    </source>
</evidence>
<comment type="caution">
    <text evidence="5">The sequence shown here is derived from an EMBL/GenBank/DDBJ whole genome shotgun (WGS) entry which is preliminary data.</text>
</comment>
<dbReference type="Gene3D" id="3.30.300.30">
    <property type="match status" value="1"/>
</dbReference>
<dbReference type="Gene3D" id="3.40.50.12780">
    <property type="entry name" value="N-terminal domain of ligase-like"/>
    <property type="match status" value="1"/>
</dbReference>
<evidence type="ECO:0000313" key="6">
    <source>
        <dbReference type="Proteomes" id="UP000549517"/>
    </source>
</evidence>
<name>A0A849AN96_9MICO</name>
<dbReference type="InterPro" id="IPR042099">
    <property type="entry name" value="ANL_N_sf"/>
</dbReference>
<evidence type="ECO:0000313" key="5">
    <source>
        <dbReference type="EMBL" id="NNG78087.1"/>
    </source>
</evidence>
<reference evidence="5 6" key="1">
    <citation type="submission" date="2020-05" db="EMBL/GenBank/DDBJ databases">
        <title>MicrobeNet Type strains.</title>
        <authorList>
            <person name="Nicholson A.C."/>
        </authorList>
    </citation>
    <scope>NUCLEOTIDE SEQUENCE [LARGE SCALE GENOMIC DNA]</scope>
    <source>
        <strain evidence="5 6">CCUG 46604</strain>
    </source>
</reference>
<protein>
    <submittedName>
        <fullName evidence="5">AMP-binding protein</fullName>
    </submittedName>
</protein>
<feature type="domain" description="AMP-dependent synthetase/ligase" evidence="3">
    <location>
        <begin position="23"/>
        <end position="409"/>
    </location>
</feature>
<dbReference type="Proteomes" id="UP000549517">
    <property type="component" value="Unassembled WGS sequence"/>
</dbReference>
<evidence type="ECO:0000256" key="1">
    <source>
        <dbReference type="ARBA" id="ARBA00006432"/>
    </source>
</evidence>
<evidence type="ECO:0000259" key="4">
    <source>
        <dbReference type="Pfam" id="PF13193"/>
    </source>
</evidence>
<proteinExistence type="inferred from homology"/>
<dbReference type="InterPro" id="IPR020845">
    <property type="entry name" value="AMP-binding_CS"/>
</dbReference>
<dbReference type="PROSITE" id="PS00455">
    <property type="entry name" value="AMP_BINDING"/>
    <property type="match status" value="1"/>
</dbReference>
<dbReference type="EMBL" id="JABEMC010000001">
    <property type="protein sequence ID" value="NNG78087.1"/>
    <property type="molecule type" value="Genomic_DNA"/>
</dbReference>
<dbReference type="InterPro" id="IPR045851">
    <property type="entry name" value="AMP-bd_C_sf"/>
</dbReference>
<dbReference type="Pfam" id="PF00501">
    <property type="entry name" value="AMP-binding"/>
    <property type="match status" value="1"/>
</dbReference>
<dbReference type="PANTHER" id="PTHR43767:SF1">
    <property type="entry name" value="NONRIBOSOMAL PEPTIDE SYNTHASE PES1 (EUROFUNG)-RELATED"/>
    <property type="match status" value="1"/>
</dbReference>
<comment type="similarity">
    <text evidence="1">Belongs to the ATP-dependent AMP-binding enzyme family.</text>
</comment>
<dbReference type="PANTHER" id="PTHR43767">
    <property type="entry name" value="LONG-CHAIN-FATTY-ACID--COA LIGASE"/>
    <property type="match status" value="1"/>
</dbReference>
<dbReference type="GO" id="GO:0016878">
    <property type="term" value="F:acid-thiol ligase activity"/>
    <property type="evidence" value="ECO:0007669"/>
    <property type="project" value="UniProtKB-ARBA"/>
</dbReference>
<dbReference type="SUPFAM" id="SSF56801">
    <property type="entry name" value="Acetyl-CoA synthetase-like"/>
    <property type="match status" value="1"/>
</dbReference>
<keyword evidence="2" id="KW-0436">Ligase</keyword>
<dbReference type="InterPro" id="IPR050237">
    <property type="entry name" value="ATP-dep_AMP-bd_enzyme"/>
</dbReference>
<organism evidence="5 6">
    <name type="scientific">Brevibacterium luteolum</name>
    <dbReference type="NCBI Taxonomy" id="199591"/>
    <lineage>
        <taxon>Bacteria</taxon>
        <taxon>Bacillati</taxon>
        <taxon>Actinomycetota</taxon>
        <taxon>Actinomycetes</taxon>
        <taxon>Micrococcales</taxon>
        <taxon>Brevibacteriaceae</taxon>
        <taxon>Brevibacterium</taxon>
    </lineage>
</organism>
<dbReference type="AlphaFoldDB" id="A0A849AN96"/>
<gene>
    <name evidence="5" type="ORF">HLA91_01685</name>
</gene>
<dbReference type="Pfam" id="PF13193">
    <property type="entry name" value="AMP-binding_C"/>
    <property type="match status" value="1"/>
</dbReference>
<dbReference type="FunFam" id="3.30.300.30:FF:000008">
    <property type="entry name" value="2,3-dihydroxybenzoate-AMP ligase"/>
    <property type="match status" value="1"/>
</dbReference>
<dbReference type="InterPro" id="IPR025110">
    <property type="entry name" value="AMP-bd_C"/>
</dbReference>
<feature type="domain" description="AMP-binding enzyme C-terminal" evidence="4">
    <location>
        <begin position="459"/>
        <end position="534"/>
    </location>
</feature>